<evidence type="ECO:0000313" key="1">
    <source>
        <dbReference type="EMBL" id="MFA1612282.1"/>
    </source>
</evidence>
<protein>
    <submittedName>
        <fullName evidence="1">dCTP deaminase</fullName>
    </submittedName>
</protein>
<comment type="caution">
    <text evidence="1">The sequence shown here is derived from an EMBL/GenBank/DDBJ whole genome shotgun (WGS) entry which is preliminary data.</text>
</comment>
<organism evidence="1 2">
    <name type="scientific">Halobellus rubicundus</name>
    <dbReference type="NCBI Taxonomy" id="2996466"/>
    <lineage>
        <taxon>Archaea</taxon>
        <taxon>Methanobacteriati</taxon>
        <taxon>Methanobacteriota</taxon>
        <taxon>Stenosarchaea group</taxon>
        <taxon>Halobacteria</taxon>
        <taxon>Halobacteriales</taxon>
        <taxon>Haloferacaceae</taxon>
        <taxon>Halobellus</taxon>
    </lineage>
</organism>
<keyword evidence="2" id="KW-1185">Reference proteome</keyword>
<proteinExistence type="predicted"/>
<reference evidence="1 2" key="1">
    <citation type="submission" date="2024-08" db="EMBL/GenBank/DDBJ databases">
        <title>Halobellus sp. MBLA0158 whole genome sequence.</title>
        <authorList>
            <person name="Hwang C.Y."/>
            <person name="Cho E.-S."/>
            <person name="Seo M.-J."/>
        </authorList>
    </citation>
    <scope>NUCLEOTIDE SEQUENCE [LARGE SCALE GENOMIC DNA]</scope>
    <source>
        <strain evidence="1 2">MBLA0158</strain>
    </source>
</reference>
<sequence length="141" mass="15326">MSGLADAVDGIVHEPTQVSDSAVDLTVAEVYEVHGPGRVDFGGGELTEADVVPHSRTWRDEGDEYQWWHLEAGTYLLEYNESLAGESLSDEALLQPRTEILERGASHPSLRVDTLSRIPLTVGGAGIRLKENARVSTLSEV</sequence>
<dbReference type="Proteomes" id="UP001570511">
    <property type="component" value="Unassembled WGS sequence"/>
</dbReference>
<name>A0ABD5MG69_9EURY</name>
<dbReference type="EMBL" id="JBGNYA010000001">
    <property type="protein sequence ID" value="MFA1612282.1"/>
    <property type="molecule type" value="Genomic_DNA"/>
</dbReference>
<evidence type="ECO:0000313" key="2">
    <source>
        <dbReference type="Proteomes" id="UP001570511"/>
    </source>
</evidence>
<gene>
    <name evidence="1" type="ORF">OS889_14900</name>
</gene>
<accession>A0ABD5MG69</accession>
<dbReference type="AlphaFoldDB" id="A0ABD5MG69"/>
<dbReference type="RefSeq" id="WP_372391097.1">
    <property type="nucleotide sequence ID" value="NZ_JBGNYA010000001.1"/>
</dbReference>